<gene>
    <name evidence="2" type="ORF">AUC43_12985</name>
</gene>
<evidence type="ECO:0000313" key="2">
    <source>
        <dbReference type="EMBL" id="ALW85930.1"/>
    </source>
</evidence>
<dbReference type="Pfam" id="PF13021">
    <property type="entry name" value="DUF3885"/>
    <property type="match status" value="1"/>
</dbReference>
<name>A0A0U4BQC2_9BACT</name>
<dbReference type="AlphaFoldDB" id="A0A0U4BQC2"/>
<feature type="domain" description="DUF3885" evidence="1">
    <location>
        <begin position="20"/>
        <end position="199"/>
    </location>
</feature>
<sequence>MVAADFHAYWCSTYPEAMPLGYRLRITYPDRWLRIHSLPEAQRYPGDDADWAELLGRQFALFADLVSQPADLILVTGEYEMAAVAAPPPWAFTAEGCLRGMAFTALPPVALSTLPPNPHVPDEYEPGDLYRPVCTLVRWTAAVGEGILREIAEGAIQAFFVSIEHACLIAPYDGGVDIIFSDEATRNQFRDRYSRWVSPRADGL</sequence>
<dbReference type="InterPro" id="IPR024976">
    <property type="entry name" value="DUF3885"/>
</dbReference>
<reference evidence="2 3" key="1">
    <citation type="submission" date="2015-12" db="EMBL/GenBank/DDBJ databases">
        <authorList>
            <person name="Shamseldin A."/>
            <person name="Moawad H."/>
            <person name="Abd El-Rahim W.M."/>
            <person name="Sadowsky M.J."/>
        </authorList>
    </citation>
    <scope>NUCLEOTIDE SEQUENCE [LARGE SCALE GENOMIC DNA]</scope>
    <source>
        <strain evidence="2 3">DG5B</strain>
    </source>
</reference>
<keyword evidence="3" id="KW-1185">Reference proteome</keyword>
<evidence type="ECO:0000313" key="3">
    <source>
        <dbReference type="Proteomes" id="UP000059542"/>
    </source>
</evidence>
<dbReference type="OrthoDB" id="8783685at2"/>
<protein>
    <recommendedName>
        <fullName evidence="1">DUF3885 domain-containing protein</fullName>
    </recommendedName>
</protein>
<dbReference type="EMBL" id="CP013909">
    <property type="protein sequence ID" value="ALW85930.1"/>
    <property type="molecule type" value="Genomic_DNA"/>
</dbReference>
<proteinExistence type="predicted"/>
<organism evidence="2 3">
    <name type="scientific">Hymenobacter sedentarius</name>
    <dbReference type="NCBI Taxonomy" id="1411621"/>
    <lineage>
        <taxon>Bacteria</taxon>
        <taxon>Pseudomonadati</taxon>
        <taxon>Bacteroidota</taxon>
        <taxon>Cytophagia</taxon>
        <taxon>Cytophagales</taxon>
        <taxon>Hymenobacteraceae</taxon>
        <taxon>Hymenobacter</taxon>
    </lineage>
</organism>
<evidence type="ECO:0000259" key="1">
    <source>
        <dbReference type="Pfam" id="PF13021"/>
    </source>
</evidence>
<dbReference type="KEGG" id="hyg:AUC43_12985"/>
<dbReference type="RefSeq" id="WP_068194243.1">
    <property type="nucleotide sequence ID" value="NZ_CP013909.1"/>
</dbReference>
<dbReference type="Proteomes" id="UP000059542">
    <property type="component" value="Chromosome"/>
</dbReference>
<accession>A0A0U4BQC2</accession>